<dbReference type="PANTHER" id="PTHR33048">
    <property type="entry name" value="PTH11-LIKE INTEGRAL MEMBRANE PROTEIN (AFU_ORTHOLOGUE AFUA_5G11245)"/>
    <property type="match status" value="1"/>
</dbReference>
<comment type="subcellular location">
    <subcellularLocation>
        <location evidence="1">Membrane</location>
        <topology evidence="1">Multi-pass membrane protein</topology>
    </subcellularLocation>
</comment>
<keyword evidence="4 7" id="KW-0472">Membrane</keyword>
<keyword evidence="3 7" id="KW-1133">Transmembrane helix</keyword>
<feature type="region of interest" description="Disordered" evidence="6">
    <location>
        <begin position="367"/>
        <end position="433"/>
    </location>
</feature>
<feature type="transmembrane region" description="Helical" evidence="7">
    <location>
        <begin position="194"/>
        <end position="211"/>
    </location>
</feature>
<organism evidence="9 10">
    <name type="scientific">Heterodermia speciosa</name>
    <dbReference type="NCBI Taxonomy" id="116794"/>
    <lineage>
        <taxon>Eukaryota</taxon>
        <taxon>Fungi</taxon>
        <taxon>Dikarya</taxon>
        <taxon>Ascomycota</taxon>
        <taxon>Pezizomycotina</taxon>
        <taxon>Lecanoromycetes</taxon>
        <taxon>OSLEUM clade</taxon>
        <taxon>Lecanoromycetidae</taxon>
        <taxon>Caliciales</taxon>
        <taxon>Physciaceae</taxon>
        <taxon>Heterodermia</taxon>
    </lineage>
</organism>
<feature type="transmembrane region" description="Helical" evidence="7">
    <location>
        <begin position="231"/>
        <end position="250"/>
    </location>
</feature>
<dbReference type="PANTHER" id="PTHR33048:SF123">
    <property type="entry name" value="INTEGRAL MEMBRANE PROTEIN"/>
    <property type="match status" value="1"/>
</dbReference>
<evidence type="ECO:0000256" key="7">
    <source>
        <dbReference type="SAM" id="Phobius"/>
    </source>
</evidence>
<feature type="transmembrane region" description="Helical" evidence="7">
    <location>
        <begin position="12"/>
        <end position="31"/>
    </location>
</feature>
<name>A0A8H3F8P2_9LECA</name>
<evidence type="ECO:0000259" key="8">
    <source>
        <dbReference type="Pfam" id="PF20684"/>
    </source>
</evidence>
<evidence type="ECO:0000256" key="3">
    <source>
        <dbReference type="ARBA" id="ARBA00022989"/>
    </source>
</evidence>
<dbReference type="InterPro" id="IPR052337">
    <property type="entry name" value="SAT4-like"/>
</dbReference>
<dbReference type="InterPro" id="IPR049326">
    <property type="entry name" value="Rhodopsin_dom_fungi"/>
</dbReference>
<feature type="transmembrane region" description="Helical" evidence="7">
    <location>
        <begin position="88"/>
        <end position="110"/>
    </location>
</feature>
<gene>
    <name evidence="9" type="ORF">HETSPECPRED_004123</name>
</gene>
<evidence type="ECO:0000256" key="5">
    <source>
        <dbReference type="ARBA" id="ARBA00038359"/>
    </source>
</evidence>
<evidence type="ECO:0000256" key="2">
    <source>
        <dbReference type="ARBA" id="ARBA00022692"/>
    </source>
</evidence>
<sequence>MHFNARGVVYIAFAWSFILVQILVVTIRLYSRSILTRSIGSDDFFIAIAFVLNVGATVSDLEAFLNGWSQHESTLTPAEYSLIQKWEHIGYILAYLYYFFIRTSVMLFVLRLLPSYKKWQQRVIILAFIANLVVTAYTCIMFGVSCVPFPDCSLAKRRLGHLKSALAAVCDIATALIPQFLIWNVQMKPKTKRLLNALFGFGLVTAALSIARACTLTQKIVNEDRRMVPNYYISMFEGKLGIILACAPAVRQFWAYRTRTRTSLPTKHRQYPNEDFEKMRYRVNLRDVIWYRKAQMVGTKVFDASPIFRSMSPPPDATSGNPQNSSKVSNSALDVWERRIKKVFAPGHHHKIDSYGSSSDAVHLTSFKASEKQAQRPFKTSRPGDPRPEEPPTRKWGMPSTHSEISAGSFNQGTFWTSESARDASPGTSGERN</sequence>
<dbReference type="GO" id="GO:0016020">
    <property type="term" value="C:membrane"/>
    <property type="evidence" value="ECO:0007669"/>
    <property type="project" value="UniProtKB-SubCell"/>
</dbReference>
<comment type="caution">
    <text evidence="9">The sequence shown here is derived from an EMBL/GenBank/DDBJ whole genome shotgun (WGS) entry which is preliminary data.</text>
</comment>
<dbReference type="Pfam" id="PF20684">
    <property type="entry name" value="Fung_rhodopsin"/>
    <property type="match status" value="1"/>
</dbReference>
<evidence type="ECO:0000256" key="1">
    <source>
        <dbReference type="ARBA" id="ARBA00004141"/>
    </source>
</evidence>
<evidence type="ECO:0000313" key="10">
    <source>
        <dbReference type="Proteomes" id="UP000664521"/>
    </source>
</evidence>
<feature type="domain" description="Rhodopsin" evidence="8">
    <location>
        <begin position="27"/>
        <end position="254"/>
    </location>
</feature>
<dbReference type="EMBL" id="CAJPDS010000024">
    <property type="protein sequence ID" value="CAF9919788.1"/>
    <property type="molecule type" value="Genomic_DNA"/>
</dbReference>
<comment type="similarity">
    <text evidence="5">Belongs to the SAT4 family.</text>
</comment>
<evidence type="ECO:0000256" key="4">
    <source>
        <dbReference type="ARBA" id="ARBA00023136"/>
    </source>
</evidence>
<keyword evidence="2 7" id="KW-0812">Transmembrane</keyword>
<dbReference type="OrthoDB" id="3923077at2759"/>
<protein>
    <recommendedName>
        <fullName evidence="8">Rhodopsin domain-containing protein</fullName>
    </recommendedName>
</protein>
<reference evidence="9" key="1">
    <citation type="submission" date="2021-03" db="EMBL/GenBank/DDBJ databases">
        <authorList>
            <person name="Tagirdzhanova G."/>
        </authorList>
    </citation>
    <scope>NUCLEOTIDE SEQUENCE</scope>
</reference>
<feature type="compositionally biased region" description="Basic and acidic residues" evidence="6">
    <location>
        <begin position="382"/>
        <end position="393"/>
    </location>
</feature>
<keyword evidence="10" id="KW-1185">Reference proteome</keyword>
<feature type="transmembrane region" description="Helical" evidence="7">
    <location>
        <begin position="122"/>
        <end position="144"/>
    </location>
</feature>
<evidence type="ECO:0000313" key="9">
    <source>
        <dbReference type="EMBL" id="CAF9919788.1"/>
    </source>
</evidence>
<accession>A0A8H3F8P2</accession>
<evidence type="ECO:0000256" key="6">
    <source>
        <dbReference type="SAM" id="MobiDB-lite"/>
    </source>
</evidence>
<proteinExistence type="inferred from homology"/>
<dbReference type="AlphaFoldDB" id="A0A8H3F8P2"/>
<feature type="compositionally biased region" description="Polar residues" evidence="6">
    <location>
        <begin position="400"/>
        <end position="419"/>
    </location>
</feature>
<dbReference type="Proteomes" id="UP000664521">
    <property type="component" value="Unassembled WGS sequence"/>
</dbReference>
<feature type="transmembrane region" description="Helical" evidence="7">
    <location>
        <begin position="164"/>
        <end position="182"/>
    </location>
</feature>